<dbReference type="SUPFAM" id="SSF46689">
    <property type="entry name" value="Homeodomain-like"/>
    <property type="match status" value="1"/>
</dbReference>
<evidence type="ECO:0000256" key="6">
    <source>
        <dbReference type="SAM" id="MobiDB-lite"/>
    </source>
</evidence>
<feature type="domain" description="Myb-like" evidence="7">
    <location>
        <begin position="95"/>
        <end position="145"/>
    </location>
</feature>
<accession>A0ABD1SUT0</accession>
<keyword evidence="4" id="KW-0804">Transcription</keyword>
<feature type="domain" description="SANT" evidence="8">
    <location>
        <begin position="98"/>
        <end position="149"/>
    </location>
</feature>
<dbReference type="PANTHER" id="PTHR12802:SF155">
    <property type="entry name" value="DEUBIQUITINASE MYSM1"/>
    <property type="match status" value="1"/>
</dbReference>
<comment type="subcellular location">
    <subcellularLocation>
        <location evidence="1">Nucleus</location>
    </subcellularLocation>
</comment>
<dbReference type="Pfam" id="PF00249">
    <property type="entry name" value="Myb_DNA-binding"/>
    <property type="match status" value="1"/>
</dbReference>
<evidence type="ECO:0000256" key="4">
    <source>
        <dbReference type="ARBA" id="ARBA00023163"/>
    </source>
</evidence>
<sequence>MAVPTEISTTSSKYAGLLSSLLKFHAVSLIRNSASGVLSLAPVGFLLLQDQGCCVWSETVLPLLDMDTPSVKAIHLKGQFSPGDDHYPKVRKPYTITNQREKWTEEEHKKFLKALKLYGRAWRQIEEHVGTKTVVQIRSHAQKFFTKVVRESNYGDASSVQQIEIPPPRPKRKPMRPYPRKLVIPIKTGISTSEKRTRSTSPHPSVSENENQSPTSVLSAQSSGVLGATDSITADGSLSPSSFTFGEEDSRYNPGEQTPVKRKLLYQNDEFVNDDLTESSATQSLKLFGKTLIVADLHVPSYSSLGTCKMQSLVASDGNFMPANFSPGESEHVQSAFSRRAHESYDYTQLQLHSPIQFKVGPFYDKKETHDKDVQKEGFSTGSNTDSVGACSLEYGDTNWGVEAHRANCVKGFVPYKRCLAERDSTLSLTIARGETDEGRVGLYL</sequence>
<dbReference type="AlphaFoldDB" id="A0ABD1SUT0"/>
<dbReference type="InterPro" id="IPR001005">
    <property type="entry name" value="SANT/Myb"/>
</dbReference>
<keyword evidence="3" id="KW-0238">DNA-binding</keyword>
<feature type="compositionally biased region" description="Polar residues" evidence="6">
    <location>
        <begin position="199"/>
        <end position="244"/>
    </location>
</feature>
<dbReference type="PROSITE" id="PS50090">
    <property type="entry name" value="MYB_LIKE"/>
    <property type="match status" value="1"/>
</dbReference>
<feature type="compositionally biased region" description="Basic residues" evidence="6">
    <location>
        <begin position="169"/>
        <end position="179"/>
    </location>
</feature>
<evidence type="ECO:0000259" key="8">
    <source>
        <dbReference type="PROSITE" id="PS51293"/>
    </source>
</evidence>
<dbReference type="Proteomes" id="UP001604336">
    <property type="component" value="Unassembled WGS sequence"/>
</dbReference>
<gene>
    <name evidence="10" type="ORF">Adt_20061</name>
</gene>
<dbReference type="CDD" id="cd00167">
    <property type="entry name" value="SANT"/>
    <property type="match status" value="1"/>
</dbReference>
<dbReference type="NCBIfam" id="TIGR01557">
    <property type="entry name" value="myb_SHAQKYF"/>
    <property type="match status" value="1"/>
</dbReference>
<keyword evidence="2" id="KW-0805">Transcription regulation</keyword>
<evidence type="ECO:0000313" key="10">
    <source>
        <dbReference type="EMBL" id="KAL2504440.1"/>
    </source>
</evidence>
<evidence type="ECO:0000259" key="7">
    <source>
        <dbReference type="PROSITE" id="PS50090"/>
    </source>
</evidence>
<dbReference type="GO" id="GO:0005634">
    <property type="term" value="C:nucleus"/>
    <property type="evidence" value="ECO:0007669"/>
    <property type="project" value="UniProtKB-SubCell"/>
</dbReference>
<dbReference type="InterPro" id="IPR017930">
    <property type="entry name" value="Myb_dom"/>
</dbReference>
<evidence type="ECO:0000256" key="3">
    <source>
        <dbReference type="ARBA" id="ARBA00023125"/>
    </source>
</evidence>
<evidence type="ECO:0000256" key="5">
    <source>
        <dbReference type="ARBA" id="ARBA00023242"/>
    </source>
</evidence>
<dbReference type="FunFam" id="1.10.10.60:FF:000023">
    <property type="entry name" value="protein REVEILLE 6 isoform X1"/>
    <property type="match status" value="1"/>
</dbReference>
<dbReference type="InterPro" id="IPR009057">
    <property type="entry name" value="Homeodomain-like_sf"/>
</dbReference>
<feature type="domain" description="HTH myb-type" evidence="9">
    <location>
        <begin position="99"/>
        <end position="149"/>
    </location>
</feature>
<name>A0ABD1SUT0_9LAMI</name>
<feature type="region of interest" description="Disordered" evidence="6">
    <location>
        <begin position="156"/>
        <end position="261"/>
    </location>
</feature>
<keyword evidence="11" id="KW-1185">Reference proteome</keyword>
<dbReference type="SMART" id="SM00717">
    <property type="entry name" value="SANT"/>
    <property type="match status" value="1"/>
</dbReference>
<protein>
    <submittedName>
        <fullName evidence="10">Protein REVEILLE 1</fullName>
    </submittedName>
</protein>
<dbReference type="Gene3D" id="1.10.10.60">
    <property type="entry name" value="Homeodomain-like"/>
    <property type="match status" value="1"/>
</dbReference>
<dbReference type="PROSITE" id="PS51294">
    <property type="entry name" value="HTH_MYB"/>
    <property type="match status" value="1"/>
</dbReference>
<organism evidence="10 11">
    <name type="scientific">Abeliophyllum distichum</name>
    <dbReference type="NCBI Taxonomy" id="126358"/>
    <lineage>
        <taxon>Eukaryota</taxon>
        <taxon>Viridiplantae</taxon>
        <taxon>Streptophyta</taxon>
        <taxon>Embryophyta</taxon>
        <taxon>Tracheophyta</taxon>
        <taxon>Spermatophyta</taxon>
        <taxon>Magnoliopsida</taxon>
        <taxon>eudicotyledons</taxon>
        <taxon>Gunneridae</taxon>
        <taxon>Pentapetalae</taxon>
        <taxon>asterids</taxon>
        <taxon>lamiids</taxon>
        <taxon>Lamiales</taxon>
        <taxon>Oleaceae</taxon>
        <taxon>Forsythieae</taxon>
        <taxon>Abeliophyllum</taxon>
    </lineage>
</organism>
<dbReference type="GO" id="GO:0010468">
    <property type="term" value="P:regulation of gene expression"/>
    <property type="evidence" value="ECO:0007669"/>
    <property type="project" value="UniProtKB-ARBA"/>
</dbReference>
<dbReference type="GO" id="GO:0003677">
    <property type="term" value="F:DNA binding"/>
    <property type="evidence" value="ECO:0007669"/>
    <property type="project" value="UniProtKB-KW"/>
</dbReference>
<proteinExistence type="predicted"/>
<dbReference type="InterPro" id="IPR017884">
    <property type="entry name" value="SANT_dom"/>
</dbReference>
<dbReference type="PANTHER" id="PTHR12802">
    <property type="entry name" value="SWI/SNF COMPLEX-RELATED"/>
    <property type="match status" value="1"/>
</dbReference>
<dbReference type="EMBL" id="JBFOLK010000006">
    <property type="protein sequence ID" value="KAL2504440.1"/>
    <property type="molecule type" value="Genomic_DNA"/>
</dbReference>
<keyword evidence="5" id="KW-0539">Nucleus</keyword>
<evidence type="ECO:0000313" key="11">
    <source>
        <dbReference type="Proteomes" id="UP001604336"/>
    </source>
</evidence>
<dbReference type="InterPro" id="IPR006447">
    <property type="entry name" value="Myb_dom_plants"/>
</dbReference>
<evidence type="ECO:0000259" key="9">
    <source>
        <dbReference type="PROSITE" id="PS51294"/>
    </source>
</evidence>
<evidence type="ECO:0000256" key="2">
    <source>
        <dbReference type="ARBA" id="ARBA00023015"/>
    </source>
</evidence>
<comment type="caution">
    <text evidence="10">The sequence shown here is derived from an EMBL/GenBank/DDBJ whole genome shotgun (WGS) entry which is preliminary data.</text>
</comment>
<reference evidence="11" key="1">
    <citation type="submission" date="2024-07" db="EMBL/GenBank/DDBJ databases">
        <title>Two chromosome-level genome assemblies of Korean endemic species Abeliophyllum distichum and Forsythia ovata (Oleaceae).</title>
        <authorList>
            <person name="Jang H."/>
        </authorList>
    </citation>
    <scope>NUCLEOTIDE SEQUENCE [LARGE SCALE GENOMIC DNA]</scope>
</reference>
<evidence type="ECO:0000256" key="1">
    <source>
        <dbReference type="ARBA" id="ARBA00004123"/>
    </source>
</evidence>
<dbReference type="PROSITE" id="PS51293">
    <property type="entry name" value="SANT"/>
    <property type="match status" value="1"/>
</dbReference>